<sequence length="243" mass="25230">MRAAAAMGAPCVSLRLGAAAESPNPSRRLRKAAPAPRHSSWGFSRISKPMEKIGEGGAKSTPVKLGAGGDCDGSLDRVVSIGRSRLRVDHLGQFYDLDSEDEGTDTEVELYVPDSEGEVGDGHGCRRGDVARGYNRGHAVVASLASKVAKEMTMVGNPGVEVGTGVDPAREVAKVVDPPLASPTVADLPAKVGTSGAPVVEGTTVQAAVDVPVGAATADELHPEVDQLFKIGLIFMLLLIEVW</sequence>
<gene>
    <name evidence="2" type="ORF">SS11P21_000007</name>
</gene>
<proteinExistence type="predicted"/>
<feature type="region of interest" description="Disordered" evidence="1">
    <location>
        <begin position="19"/>
        <end position="43"/>
    </location>
</feature>
<organism evidence="2">
    <name type="scientific">Saccharum spontaneum</name>
    <name type="common">Wild sugarcane</name>
    <dbReference type="NCBI Taxonomy" id="62335"/>
    <lineage>
        <taxon>Eukaryota</taxon>
        <taxon>Viridiplantae</taxon>
        <taxon>Streptophyta</taxon>
        <taxon>Embryophyta</taxon>
        <taxon>Tracheophyta</taxon>
        <taxon>Spermatophyta</taxon>
        <taxon>Magnoliopsida</taxon>
        <taxon>Liliopsida</taxon>
        <taxon>Poales</taxon>
        <taxon>Poaceae</taxon>
        <taxon>PACMAD clade</taxon>
        <taxon>Panicoideae</taxon>
        <taxon>Andropogonodae</taxon>
        <taxon>Andropogoneae</taxon>
        <taxon>Saccharinae</taxon>
        <taxon>Saccharum</taxon>
        <taxon>Saccharum officinarum species complex</taxon>
    </lineage>
</organism>
<evidence type="ECO:0000313" key="2">
    <source>
        <dbReference type="EMBL" id="AWA45132.1"/>
    </source>
</evidence>
<dbReference type="AlphaFoldDB" id="A0A678T4M0"/>
<dbReference type="EMBL" id="MH182575">
    <property type="protein sequence ID" value="AWA45132.1"/>
    <property type="molecule type" value="Genomic_DNA"/>
</dbReference>
<evidence type="ECO:0000256" key="1">
    <source>
        <dbReference type="SAM" id="MobiDB-lite"/>
    </source>
</evidence>
<accession>A0A678T4M0</accession>
<protein>
    <submittedName>
        <fullName evidence="2">Uncharacterized protein</fullName>
    </submittedName>
</protein>
<name>A0A678T4M0_SACSP</name>
<reference evidence="2" key="1">
    <citation type="submission" date="2018-04" db="EMBL/GenBank/DDBJ databases">
        <title>Comparative Analysis of Homologous Sequences of Saccharum officinarum and Saccharum spontaneum Reveals Independent Polyploidization Events.</title>
        <authorList>
            <person name="Sharma A."/>
            <person name="Song J."/>
            <person name="Lin Q."/>
            <person name="Singh R."/>
            <person name="Ramos N."/>
            <person name="Wang K."/>
            <person name="Zhang J."/>
            <person name="Ming R."/>
            <person name="Yu Q."/>
        </authorList>
    </citation>
    <scope>NUCLEOTIDE SEQUENCE</scope>
</reference>